<dbReference type="AlphaFoldDB" id="A0A0F9KUG4"/>
<evidence type="ECO:0000313" key="1">
    <source>
        <dbReference type="EMBL" id="KKM85964.1"/>
    </source>
</evidence>
<comment type="caution">
    <text evidence="1">The sequence shown here is derived from an EMBL/GenBank/DDBJ whole genome shotgun (WGS) entry which is preliminary data.</text>
</comment>
<sequence length="368" mass="40408">MNLNFQEALRVLGEDASFVIANSARPPRSYLFSVLLPEVNKADYTISSGNMIVRSTMAGLTSLDSPYPPSGYAEISTFLEESAKIASETSLPERTIRELQTMMQHWVREGGNTVDRVASEALNFLEKVIVQGHLDTMEWLRAQALVTGGIDWTFNNINLLVDYGIPAANLLAARTGNDGYGGSASKFWDDIRLIRSTLRYNLRAIIAHPDTIDMILFNDVNTLQIITQSENMYTLQRLIGSNERPATDTRDTITLMAYDLEAEVFNAAIPGTLTNVPFMPTGKLLGVGNNTRSGYRVGEGSTEDPDQDKALGYTHIAPTVEGGGRPGRWAELYVPERTPMKLNGRGVTNGLPVLEAPEKVCIATTDMV</sequence>
<reference evidence="1" key="1">
    <citation type="journal article" date="2015" name="Nature">
        <title>Complex archaea that bridge the gap between prokaryotes and eukaryotes.</title>
        <authorList>
            <person name="Spang A."/>
            <person name="Saw J.H."/>
            <person name="Jorgensen S.L."/>
            <person name="Zaremba-Niedzwiedzka K."/>
            <person name="Martijn J."/>
            <person name="Lind A.E."/>
            <person name="van Eijk R."/>
            <person name="Schleper C."/>
            <person name="Guy L."/>
            <person name="Ettema T.J."/>
        </authorList>
    </citation>
    <scope>NUCLEOTIDE SEQUENCE</scope>
</reference>
<dbReference type="EMBL" id="LAZR01007328">
    <property type="protein sequence ID" value="KKM85964.1"/>
    <property type="molecule type" value="Genomic_DNA"/>
</dbReference>
<proteinExistence type="predicted"/>
<evidence type="ECO:0008006" key="2">
    <source>
        <dbReference type="Google" id="ProtNLM"/>
    </source>
</evidence>
<gene>
    <name evidence="1" type="ORF">LCGC14_1283710</name>
</gene>
<name>A0A0F9KUG4_9ZZZZ</name>
<organism evidence="1">
    <name type="scientific">marine sediment metagenome</name>
    <dbReference type="NCBI Taxonomy" id="412755"/>
    <lineage>
        <taxon>unclassified sequences</taxon>
        <taxon>metagenomes</taxon>
        <taxon>ecological metagenomes</taxon>
    </lineage>
</organism>
<accession>A0A0F9KUG4</accession>
<protein>
    <recommendedName>
        <fullName evidence="2">Major capsid protein</fullName>
    </recommendedName>
</protein>